<sequence>MADSIQSKRNQQATYLRQIQQERASKRRELLEAQKEDMKSVRDYYADQNKRLDQDTAAAVNHIKEESRIMASEEKAQRVAKAQAEMERKNTERATRLQAQHEANAEVDKLKKKASEIKS</sequence>
<evidence type="ECO:0000256" key="1">
    <source>
        <dbReference type="SAM" id="MobiDB-lite"/>
    </source>
</evidence>
<gene>
    <name evidence="2" type="ORF">A11Q_1650</name>
</gene>
<dbReference type="HOGENOM" id="CLU_2056763_0_0_7"/>
<name>M4VCV2_9BACT</name>
<dbReference type="AlphaFoldDB" id="M4VCV2"/>
<dbReference type="KEGG" id="bex:A11Q_1650"/>
<accession>M4VCV2</accession>
<feature type="compositionally biased region" description="Basic and acidic residues" evidence="1">
    <location>
        <begin position="84"/>
        <end position="95"/>
    </location>
</feature>
<evidence type="ECO:0000313" key="2">
    <source>
        <dbReference type="EMBL" id="AGH95866.1"/>
    </source>
</evidence>
<reference evidence="2 3" key="1">
    <citation type="journal article" date="2013" name="ISME J.">
        <title>By their genes ye shall know them: genomic signatures of predatory bacteria.</title>
        <authorList>
            <person name="Pasternak Z."/>
            <person name="Pietrokovski S."/>
            <person name="Rotem O."/>
            <person name="Gophna U."/>
            <person name="Lurie-Weinberger M.N."/>
            <person name="Jurkevitch E."/>
        </authorList>
    </citation>
    <scope>NUCLEOTIDE SEQUENCE [LARGE SCALE GENOMIC DNA]</scope>
    <source>
        <strain evidence="2 3">JSS</strain>
    </source>
</reference>
<dbReference type="EMBL" id="CP003537">
    <property type="protein sequence ID" value="AGH95866.1"/>
    <property type="molecule type" value="Genomic_DNA"/>
</dbReference>
<keyword evidence="3" id="KW-1185">Reference proteome</keyword>
<dbReference type="Proteomes" id="UP000012040">
    <property type="component" value="Chromosome"/>
</dbReference>
<protein>
    <submittedName>
        <fullName evidence="2">Uncharacterized protein</fullName>
    </submittedName>
</protein>
<dbReference type="PATRIC" id="fig|1184267.3.peg.1672"/>
<feature type="region of interest" description="Disordered" evidence="1">
    <location>
        <begin position="81"/>
        <end position="119"/>
    </location>
</feature>
<proteinExistence type="predicted"/>
<feature type="compositionally biased region" description="Basic and acidic residues" evidence="1">
    <location>
        <begin position="103"/>
        <end position="119"/>
    </location>
</feature>
<dbReference type="RefSeq" id="WP_015470356.1">
    <property type="nucleotide sequence ID" value="NC_020813.1"/>
</dbReference>
<organism evidence="2 3">
    <name type="scientific">Pseudobdellovibrio exovorus JSS</name>
    <dbReference type="NCBI Taxonomy" id="1184267"/>
    <lineage>
        <taxon>Bacteria</taxon>
        <taxon>Pseudomonadati</taxon>
        <taxon>Bdellovibrionota</taxon>
        <taxon>Bdellovibrionia</taxon>
        <taxon>Bdellovibrionales</taxon>
        <taxon>Pseudobdellovibrionaceae</taxon>
        <taxon>Pseudobdellovibrio</taxon>
    </lineage>
</organism>
<evidence type="ECO:0000313" key="3">
    <source>
        <dbReference type="Proteomes" id="UP000012040"/>
    </source>
</evidence>